<reference evidence="3 4" key="1">
    <citation type="submission" date="2019-01" db="EMBL/GenBank/DDBJ databases">
        <authorList>
            <person name="Chen W.-M."/>
        </authorList>
    </citation>
    <scope>NUCLEOTIDE SEQUENCE [LARGE SCALE GENOMIC DNA]</scope>
    <source>
        <strain evidence="3 4">HPM-16</strain>
    </source>
</reference>
<feature type="transmembrane region" description="Helical" evidence="2">
    <location>
        <begin position="26"/>
        <end position="46"/>
    </location>
</feature>
<evidence type="ECO:0000313" key="3">
    <source>
        <dbReference type="EMBL" id="RVU32140.1"/>
    </source>
</evidence>
<dbReference type="NCBIfam" id="NF008528">
    <property type="entry name" value="PRK11463.1-2"/>
    <property type="match status" value="1"/>
</dbReference>
<comment type="caution">
    <text evidence="3">The sequence shown here is derived from an EMBL/GenBank/DDBJ whole genome shotgun (WGS) entry which is preliminary data.</text>
</comment>
<keyword evidence="2" id="KW-0812">Transmembrane</keyword>
<evidence type="ECO:0000256" key="2">
    <source>
        <dbReference type="SAM" id="Phobius"/>
    </source>
</evidence>
<dbReference type="PANTHER" id="PTHR35335:SF1">
    <property type="entry name" value="UPF0716 PROTEIN FXSA"/>
    <property type="match status" value="1"/>
</dbReference>
<feature type="compositionally biased region" description="Basic and acidic residues" evidence="1">
    <location>
        <begin position="143"/>
        <end position="164"/>
    </location>
</feature>
<dbReference type="EMBL" id="SACQ01000001">
    <property type="protein sequence ID" value="RVU32140.1"/>
    <property type="molecule type" value="Genomic_DNA"/>
</dbReference>
<keyword evidence="2" id="KW-0472">Membrane</keyword>
<dbReference type="Proteomes" id="UP000282818">
    <property type="component" value="Unassembled WGS sequence"/>
</dbReference>
<dbReference type="AlphaFoldDB" id="A0A437QC65"/>
<keyword evidence="2" id="KW-1133">Transmembrane helix</keyword>
<evidence type="ECO:0000313" key="4">
    <source>
        <dbReference type="Proteomes" id="UP000282818"/>
    </source>
</evidence>
<protein>
    <submittedName>
        <fullName evidence="3">FxsA family protein</fullName>
    </submittedName>
</protein>
<dbReference type="Pfam" id="PF04186">
    <property type="entry name" value="FxsA"/>
    <property type="match status" value="1"/>
</dbReference>
<organism evidence="3 4">
    <name type="scientific">Neptunomonas marina</name>
    <dbReference type="NCBI Taxonomy" id="1815562"/>
    <lineage>
        <taxon>Bacteria</taxon>
        <taxon>Pseudomonadati</taxon>
        <taxon>Pseudomonadota</taxon>
        <taxon>Gammaproteobacteria</taxon>
        <taxon>Oceanospirillales</taxon>
        <taxon>Oceanospirillaceae</taxon>
        <taxon>Neptunomonas</taxon>
    </lineage>
</organism>
<gene>
    <name evidence="3" type="ORF">EOE65_00360</name>
</gene>
<name>A0A437QC65_9GAMM</name>
<accession>A0A437QC65</accession>
<sequence>MPFLFLLFIIVPIIEITILINVGEAIGAWYTVALVLLSAFIGVNMLRYQGISTLARAQQRMQSGEMPGQEMIEGLVLAVGGALLVTPGFVTDAVGFCCLIPFTRQAFVRGVMARAKVVTMNQAGFSQHSGSGPFGAQPQSHDSNFEHQTRSDRSPFHNDQDSPRAGDVFEGDFTRDDEKK</sequence>
<dbReference type="RefSeq" id="WP_127692309.1">
    <property type="nucleotide sequence ID" value="NZ_SACQ01000001.1"/>
</dbReference>
<keyword evidence="4" id="KW-1185">Reference proteome</keyword>
<dbReference type="InterPro" id="IPR007313">
    <property type="entry name" value="FxsA"/>
</dbReference>
<dbReference type="PANTHER" id="PTHR35335">
    <property type="entry name" value="UPF0716 PROTEIN FXSA"/>
    <property type="match status" value="1"/>
</dbReference>
<feature type="region of interest" description="Disordered" evidence="1">
    <location>
        <begin position="128"/>
        <end position="180"/>
    </location>
</feature>
<dbReference type="GO" id="GO:0016020">
    <property type="term" value="C:membrane"/>
    <property type="evidence" value="ECO:0007669"/>
    <property type="project" value="InterPro"/>
</dbReference>
<proteinExistence type="predicted"/>
<evidence type="ECO:0000256" key="1">
    <source>
        <dbReference type="SAM" id="MobiDB-lite"/>
    </source>
</evidence>